<sequence length="1075" mass="123648">MIRLFRSSQLFYRKNLCFPGFRSFSAFDQAEFESLKDQILKSRNIEKVYGLIENTQNLSTHTLALRQIGVFISNGNFVKEWFKHAEYIGMIENVKKNLEDLGPNEICDLSYFLKYTDSCEIGEREESKLFERVGFLADDGAFNIDALASLFHDWSFLKYSSKVFDKAVLNAITSEGNRMNFSQIKRFLIGLSNVKHYYSNEIADTLIQVLLNRSSDDYEAEIPELMSSLYEVSKVYPEGGMWRAIDKFESYLANQKLKGEEMVKILEFYWIAKNSKAPLVQKCIEGLNDLAANDPTFLEENFRFLVKGLQTFCIRTGVKMPQGLVDKIIDFKMKTIDQEHINDISELCKALGYIANEIPKDLLEFFQKSLENAETIQFLQLVLGLSKLDPEFNLENYSNFRNGIKKRIMGSSFFSRFIMVDLIDKLEHPSAKEILLDLLDLINDDTISIIRSCKHCLNFMRDLRNANLDESSKKKIQPSIIHVMKTLDNNWDDSRPWFGLFRLLWLAKGNENLFSKIISTKDIPKGSVEVTLERVSKLDVSLKAILCILRKGGGSPYASSQVQSMKYVSLSSEKSEVEQLLTKLNERDIGRAITCDEFDLIYYRFFETVYMKGLLFNIKTYLQEFNAYMDDDFLMEHKGLFIGGMMGRAKVLESQIGLKLLENHKNSYDLASLIRVASALPSIPEDINAILLEKIFKIDRQRSFKYFSAYFMEYLYSPLKGGKKEEQFIGELKEFIESLSKYEYDSLVYALNVFSSDYNGPHPQLAEAFTAACLNKIASIAQISDNDMKIKALDSLADFKTANAELLNIIIGSFGDSANYRDLKGIVKCLTKRGINTEGIFQAFSEEMMKNPKEHLKDWPMIVRTLADLGLHSNPWASTLVSELVKEYDSSNCEFYSKNSYVQWIWGLLHFSIPQETIINSIEKYNALNDKAGFSLYLLNLSNFFVESPYPVKMKLSNPLKELNSFVDAQVDFGIKPRAFKVLDDIIVKKIKLLTNKNASVERVWSPYYVPSLKTSIWPISKEIKLFNNKDFKGTFLWHKKSLEKNCKILAIDQDFLIDSPEEKVEDWITTNGIK</sequence>
<evidence type="ECO:0000313" key="1">
    <source>
        <dbReference type="EMBL" id="CAG9311358.1"/>
    </source>
</evidence>
<proteinExistence type="predicted"/>
<reference evidence="1" key="1">
    <citation type="submission" date="2021-09" db="EMBL/GenBank/DDBJ databases">
        <authorList>
            <consortium name="AG Swart"/>
            <person name="Singh M."/>
            <person name="Singh A."/>
            <person name="Seah K."/>
            <person name="Emmerich C."/>
        </authorList>
    </citation>
    <scope>NUCLEOTIDE SEQUENCE</scope>
    <source>
        <strain evidence="1">ATCC30299</strain>
    </source>
</reference>
<keyword evidence="2" id="KW-1185">Reference proteome</keyword>
<dbReference type="SUPFAM" id="SSF48371">
    <property type="entry name" value="ARM repeat"/>
    <property type="match status" value="1"/>
</dbReference>
<dbReference type="AlphaFoldDB" id="A0AAU9I7U4"/>
<comment type="caution">
    <text evidence="1">The sequence shown here is derived from an EMBL/GenBank/DDBJ whole genome shotgun (WGS) entry which is preliminary data.</text>
</comment>
<protein>
    <submittedName>
        <fullName evidence="1">Uncharacterized protein</fullName>
    </submittedName>
</protein>
<evidence type="ECO:0000313" key="2">
    <source>
        <dbReference type="Proteomes" id="UP001162131"/>
    </source>
</evidence>
<dbReference type="EMBL" id="CAJZBQ010000004">
    <property type="protein sequence ID" value="CAG9311358.1"/>
    <property type="molecule type" value="Genomic_DNA"/>
</dbReference>
<organism evidence="1 2">
    <name type="scientific">Blepharisma stoltei</name>
    <dbReference type="NCBI Taxonomy" id="1481888"/>
    <lineage>
        <taxon>Eukaryota</taxon>
        <taxon>Sar</taxon>
        <taxon>Alveolata</taxon>
        <taxon>Ciliophora</taxon>
        <taxon>Postciliodesmatophora</taxon>
        <taxon>Heterotrichea</taxon>
        <taxon>Heterotrichida</taxon>
        <taxon>Blepharismidae</taxon>
        <taxon>Blepharisma</taxon>
    </lineage>
</organism>
<name>A0AAU9I7U4_9CILI</name>
<dbReference type="Proteomes" id="UP001162131">
    <property type="component" value="Unassembled WGS sequence"/>
</dbReference>
<gene>
    <name evidence="1" type="ORF">BSTOLATCC_MIC3648</name>
</gene>
<accession>A0AAU9I7U4</accession>
<dbReference type="InterPro" id="IPR016024">
    <property type="entry name" value="ARM-type_fold"/>
</dbReference>